<dbReference type="GO" id="GO:0008168">
    <property type="term" value="F:methyltransferase activity"/>
    <property type="evidence" value="ECO:0007669"/>
    <property type="project" value="UniProtKB-KW"/>
</dbReference>
<dbReference type="Proteomes" id="UP000249134">
    <property type="component" value="Chromosome 1"/>
</dbReference>
<dbReference type="Pfam" id="PF12833">
    <property type="entry name" value="HTH_18"/>
    <property type="match status" value="1"/>
</dbReference>
<protein>
    <submittedName>
        <fullName evidence="5">Transcriptional regulator</fullName>
        <ecNumber evidence="5">2.1.1.-</ecNumber>
    </submittedName>
</protein>
<evidence type="ECO:0000313" key="5">
    <source>
        <dbReference type="EMBL" id="SQI51656.1"/>
    </source>
</evidence>
<dbReference type="PROSITE" id="PS00041">
    <property type="entry name" value="HTH_ARAC_FAMILY_1"/>
    <property type="match status" value="1"/>
</dbReference>
<dbReference type="PROSITE" id="PS01124">
    <property type="entry name" value="HTH_ARAC_FAMILY_2"/>
    <property type="match status" value="1"/>
</dbReference>
<dbReference type="Gene3D" id="2.60.120.10">
    <property type="entry name" value="Jelly Rolls"/>
    <property type="match status" value="1"/>
</dbReference>
<dbReference type="STRING" id="1348624.GCA_001591545_02834"/>
<keyword evidence="1" id="KW-0805">Transcription regulation</keyword>
<dbReference type="InterPro" id="IPR014710">
    <property type="entry name" value="RmlC-like_jellyroll"/>
</dbReference>
<name>A0A2X4VHE7_LEDLE</name>
<reference evidence="5 6" key="1">
    <citation type="submission" date="2018-06" db="EMBL/GenBank/DDBJ databases">
        <authorList>
            <consortium name="Pathogen Informatics"/>
            <person name="Doyle S."/>
        </authorList>
    </citation>
    <scope>NUCLEOTIDE SEQUENCE [LARGE SCALE GENOMIC DNA]</scope>
    <source>
        <strain evidence="5 6">NCTC4824</strain>
    </source>
</reference>
<dbReference type="GO" id="GO:0032259">
    <property type="term" value="P:methylation"/>
    <property type="evidence" value="ECO:0007669"/>
    <property type="project" value="UniProtKB-KW"/>
</dbReference>
<dbReference type="SMART" id="SM00342">
    <property type="entry name" value="HTH_ARAC"/>
    <property type="match status" value="1"/>
</dbReference>
<evidence type="ECO:0000256" key="2">
    <source>
        <dbReference type="ARBA" id="ARBA00023125"/>
    </source>
</evidence>
<keyword evidence="5" id="KW-0808">Transferase</keyword>
<evidence type="ECO:0000256" key="3">
    <source>
        <dbReference type="ARBA" id="ARBA00023163"/>
    </source>
</evidence>
<keyword evidence="6" id="KW-1185">Reference proteome</keyword>
<dbReference type="PANTHER" id="PTHR43280">
    <property type="entry name" value="ARAC-FAMILY TRANSCRIPTIONAL REGULATOR"/>
    <property type="match status" value="1"/>
</dbReference>
<dbReference type="GO" id="GO:0043565">
    <property type="term" value="F:sequence-specific DNA binding"/>
    <property type="evidence" value="ECO:0007669"/>
    <property type="project" value="InterPro"/>
</dbReference>
<dbReference type="SUPFAM" id="SSF51215">
    <property type="entry name" value="Regulatory protein AraC"/>
    <property type="match status" value="1"/>
</dbReference>
<dbReference type="PRINTS" id="PR00032">
    <property type="entry name" value="HTHARAC"/>
</dbReference>
<feature type="domain" description="HTH araC/xylS-type" evidence="4">
    <location>
        <begin position="183"/>
        <end position="282"/>
    </location>
</feature>
<dbReference type="InterPro" id="IPR020449">
    <property type="entry name" value="Tscrpt_reg_AraC-type_HTH"/>
</dbReference>
<gene>
    <name evidence="5" type="primary">adaA_1</name>
    <name evidence="5" type="ORF">NCTC4824_00365</name>
</gene>
<keyword evidence="3" id="KW-0804">Transcription</keyword>
<dbReference type="InterPro" id="IPR009057">
    <property type="entry name" value="Homeodomain-like_sf"/>
</dbReference>
<organism evidence="5 6">
    <name type="scientific">Lederbergia lenta</name>
    <name type="common">Bacillus lentus</name>
    <dbReference type="NCBI Taxonomy" id="1467"/>
    <lineage>
        <taxon>Bacteria</taxon>
        <taxon>Bacillati</taxon>
        <taxon>Bacillota</taxon>
        <taxon>Bacilli</taxon>
        <taxon>Bacillales</taxon>
        <taxon>Bacillaceae</taxon>
        <taxon>Lederbergia</taxon>
    </lineage>
</organism>
<dbReference type="AlphaFoldDB" id="A0A2X4VHE7"/>
<keyword evidence="2" id="KW-0238">DNA-binding</keyword>
<evidence type="ECO:0000259" key="4">
    <source>
        <dbReference type="PROSITE" id="PS01124"/>
    </source>
</evidence>
<dbReference type="InterPro" id="IPR003313">
    <property type="entry name" value="AraC-bd"/>
</dbReference>
<dbReference type="Pfam" id="PF02311">
    <property type="entry name" value="AraC_binding"/>
    <property type="match status" value="1"/>
</dbReference>
<proteinExistence type="predicted"/>
<dbReference type="InterPro" id="IPR037923">
    <property type="entry name" value="HTH-like"/>
</dbReference>
<dbReference type="EMBL" id="LS483476">
    <property type="protein sequence ID" value="SQI51656.1"/>
    <property type="molecule type" value="Genomic_DNA"/>
</dbReference>
<dbReference type="KEGG" id="blen:NCTC4824_00365"/>
<accession>A0A2X4VHE7</accession>
<dbReference type="InterPro" id="IPR018062">
    <property type="entry name" value="HTH_AraC-typ_CS"/>
</dbReference>
<dbReference type="EC" id="2.1.1.-" evidence="5"/>
<dbReference type="GO" id="GO:0003700">
    <property type="term" value="F:DNA-binding transcription factor activity"/>
    <property type="evidence" value="ECO:0007669"/>
    <property type="project" value="InterPro"/>
</dbReference>
<evidence type="ECO:0000256" key="1">
    <source>
        <dbReference type="ARBA" id="ARBA00023015"/>
    </source>
</evidence>
<sequence>MISNYRMKSLGGQTLDFHSHSEFEIYYFHGGDCKYLIHNKIYDLQPGDIIIMNGLTSHRANPSPFETYERSVVHFSPDWIKPVINSLQMPELFTPFKKMNNTLLRGQEERERQSILTCMREMDRLTNDDRSYINENHERKLLREVEAEIKMFLVTLLVQIFKLSKKENQALTMKKSEKDVHVERIAEYINLHFKEKITLDELSVELNISKFYLSRLFKEVTGITVMDYVMSCRLNQARYELEMNFEKTLSEVAVESGFESPAHFSRFFKQKIGMTPSEFRKKKQM</sequence>
<dbReference type="InterPro" id="IPR018060">
    <property type="entry name" value="HTH_AraC"/>
</dbReference>
<dbReference type="PANTHER" id="PTHR43280:SF28">
    <property type="entry name" value="HTH-TYPE TRANSCRIPTIONAL ACTIVATOR RHAS"/>
    <property type="match status" value="1"/>
</dbReference>
<dbReference type="Gene3D" id="1.10.10.60">
    <property type="entry name" value="Homeodomain-like"/>
    <property type="match status" value="2"/>
</dbReference>
<evidence type="ECO:0000313" key="6">
    <source>
        <dbReference type="Proteomes" id="UP000249134"/>
    </source>
</evidence>
<keyword evidence="5" id="KW-0489">Methyltransferase</keyword>
<dbReference type="SUPFAM" id="SSF46689">
    <property type="entry name" value="Homeodomain-like"/>
    <property type="match status" value="2"/>
</dbReference>